<dbReference type="PROSITE" id="PS01054">
    <property type="entry name" value="TRANSALDOLASE_1"/>
    <property type="match status" value="1"/>
</dbReference>
<dbReference type="OrthoDB" id="1441360at2"/>
<organism evidence="1 2">
    <name type="scientific">Flagellimonas allohymeniacidonis</name>
    <dbReference type="NCBI Taxonomy" id="2517819"/>
    <lineage>
        <taxon>Bacteria</taxon>
        <taxon>Pseudomonadati</taxon>
        <taxon>Bacteroidota</taxon>
        <taxon>Flavobacteriia</taxon>
        <taxon>Flavobacteriales</taxon>
        <taxon>Flavobacteriaceae</taxon>
        <taxon>Flagellimonas</taxon>
    </lineage>
</organism>
<dbReference type="InterPro" id="IPR018225">
    <property type="entry name" value="Transaldolase_AS"/>
</dbReference>
<dbReference type="EMBL" id="SGIU01000002">
    <property type="protein sequence ID" value="TAI47196.1"/>
    <property type="molecule type" value="Genomic_DNA"/>
</dbReference>
<dbReference type="GO" id="GO:0005975">
    <property type="term" value="P:carbohydrate metabolic process"/>
    <property type="evidence" value="ECO:0007669"/>
    <property type="project" value="InterPro"/>
</dbReference>
<evidence type="ECO:0000313" key="2">
    <source>
        <dbReference type="Proteomes" id="UP000291981"/>
    </source>
</evidence>
<dbReference type="RefSeq" id="WP_130613789.1">
    <property type="nucleotide sequence ID" value="NZ_SGIU01000002.1"/>
</dbReference>
<name>A0A4Q8QGF5_9FLAO</name>
<comment type="caution">
    <text evidence="1">The sequence shown here is derived from an EMBL/GenBank/DDBJ whole genome shotgun (WGS) entry which is preliminary data.</text>
</comment>
<reference evidence="1 2" key="1">
    <citation type="submission" date="2019-02" db="EMBL/GenBank/DDBJ databases">
        <title>Draft genome sequence of Muricauda sp. 176CP4-71.</title>
        <authorList>
            <person name="Park J.-S."/>
        </authorList>
    </citation>
    <scope>NUCLEOTIDE SEQUENCE [LARGE SCALE GENOMIC DNA]</scope>
    <source>
        <strain evidence="1 2">176CP4-71</strain>
    </source>
</reference>
<sequence length="141" mass="15128">MRTSINIYFLMGILLLAVGCSKDDDGSESSINASSQTFELNGVNNCNTSLGTGSTFVMTIPYSSSDGISIQRLRISTKVSDGGSESSTNSQFTDNGTSIVWASCFRFGTQDWVEYEVRLEGDNGITSNPSIVRINKPTGAE</sequence>
<proteinExistence type="predicted"/>
<gene>
    <name evidence="1" type="ORF">EW142_10950</name>
</gene>
<dbReference type="AlphaFoldDB" id="A0A4Q8QGF5"/>
<accession>A0A4Q8QGF5</accession>
<keyword evidence="2" id="KW-1185">Reference proteome</keyword>
<protein>
    <submittedName>
        <fullName evidence="1">Uncharacterized protein</fullName>
    </submittedName>
</protein>
<dbReference type="PROSITE" id="PS51257">
    <property type="entry name" value="PROKAR_LIPOPROTEIN"/>
    <property type="match status" value="1"/>
</dbReference>
<dbReference type="Proteomes" id="UP000291981">
    <property type="component" value="Unassembled WGS sequence"/>
</dbReference>
<evidence type="ECO:0000313" key="1">
    <source>
        <dbReference type="EMBL" id="TAI47196.1"/>
    </source>
</evidence>